<dbReference type="PATRIC" id="fig|1365248.3.peg.4914"/>
<protein>
    <submittedName>
        <fullName evidence="1">Uncharacterized protein</fullName>
    </submittedName>
</protein>
<dbReference type="RefSeq" id="WP_063370002.1">
    <property type="nucleotide sequence ID" value="NZ_AUYC01000076.1"/>
</dbReference>
<reference evidence="1 2" key="1">
    <citation type="submission" date="2013-07" db="EMBL/GenBank/DDBJ databases">
        <title>Comparative Genomic and Metabolomic Analysis of Twelve Strains of Pseudoalteromonas luteoviolacea.</title>
        <authorList>
            <person name="Vynne N.G."/>
            <person name="Mansson M."/>
            <person name="Gram L."/>
        </authorList>
    </citation>
    <scope>NUCLEOTIDE SEQUENCE [LARGE SCALE GENOMIC DNA]</scope>
    <source>
        <strain evidence="1 2">CPMOR-1</strain>
    </source>
</reference>
<comment type="caution">
    <text evidence="1">The sequence shown here is derived from an EMBL/GenBank/DDBJ whole genome shotgun (WGS) entry which is preliminary data.</text>
</comment>
<sequence length="134" mass="14814">MTQPLEVLDALVKFFSAFAPSERGFYRSGSLGRDQDKKITIQVLELSDGKPQQLDVLAVLTHRANGALFENADKLLLELANEIKLAIEKESKSINSALDGKAIEFALTESIKILPPEPQDNDAKAVFSLRVKFK</sequence>
<dbReference type="Proteomes" id="UP000076486">
    <property type="component" value="Unassembled WGS sequence"/>
</dbReference>
<organism evidence="1 2">
    <name type="scientific">Pseudoalteromonas luteoviolacea CPMOR-1</name>
    <dbReference type="NCBI Taxonomy" id="1365248"/>
    <lineage>
        <taxon>Bacteria</taxon>
        <taxon>Pseudomonadati</taxon>
        <taxon>Pseudomonadota</taxon>
        <taxon>Gammaproteobacteria</taxon>
        <taxon>Alteromonadales</taxon>
        <taxon>Pseudoalteromonadaceae</taxon>
        <taxon>Pseudoalteromonas</taxon>
    </lineage>
</organism>
<evidence type="ECO:0000313" key="2">
    <source>
        <dbReference type="Proteomes" id="UP000076486"/>
    </source>
</evidence>
<proteinExistence type="predicted"/>
<dbReference type="AlphaFoldDB" id="A0A167HU55"/>
<evidence type="ECO:0000313" key="1">
    <source>
        <dbReference type="EMBL" id="KZN58533.1"/>
    </source>
</evidence>
<gene>
    <name evidence="1" type="ORF">N473_26390</name>
</gene>
<name>A0A167HU55_9GAMM</name>
<accession>A0A167HU55</accession>
<dbReference type="EMBL" id="AUYC01000076">
    <property type="protein sequence ID" value="KZN58533.1"/>
    <property type="molecule type" value="Genomic_DNA"/>
</dbReference>